<dbReference type="PIRSF" id="PIRSF018266">
    <property type="entry name" value="FecR"/>
    <property type="match status" value="1"/>
</dbReference>
<evidence type="ECO:0000313" key="5">
    <source>
        <dbReference type="Proteomes" id="UP000552864"/>
    </source>
</evidence>
<dbReference type="EMBL" id="JABAHZ010000009">
    <property type="protein sequence ID" value="NLR82288.1"/>
    <property type="molecule type" value="Genomic_DNA"/>
</dbReference>
<evidence type="ECO:0000259" key="2">
    <source>
        <dbReference type="Pfam" id="PF04773"/>
    </source>
</evidence>
<keyword evidence="1" id="KW-1133">Transmembrane helix</keyword>
<dbReference type="InterPro" id="IPR006860">
    <property type="entry name" value="FecR"/>
</dbReference>
<organism evidence="4 5">
    <name type="scientific">Chitinophaga eiseniae</name>
    <dbReference type="NCBI Taxonomy" id="634771"/>
    <lineage>
        <taxon>Bacteria</taxon>
        <taxon>Pseudomonadati</taxon>
        <taxon>Bacteroidota</taxon>
        <taxon>Chitinophagia</taxon>
        <taxon>Chitinophagales</taxon>
        <taxon>Chitinophagaceae</taxon>
        <taxon>Chitinophaga</taxon>
    </lineage>
</organism>
<evidence type="ECO:0000259" key="3">
    <source>
        <dbReference type="Pfam" id="PF16344"/>
    </source>
</evidence>
<dbReference type="Gene3D" id="3.55.50.30">
    <property type="match status" value="1"/>
</dbReference>
<dbReference type="Gene3D" id="2.60.120.1440">
    <property type="match status" value="1"/>
</dbReference>
<feature type="transmembrane region" description="Helical" evidence="1">
    <location>
        <begin position="74"/>
        <end position="96"/>
    </location>
</feature>
<dbReference type="GO" id="GO:0016989">
    <property type="term" value="F:sigma factor antagonist activity"/>
    <property type="evidence" value="ECO:0007669"/>
    <property type="project" value="TreeGrafter"/>
</dbReference>
<dbReference type="PANTHER" id="PTHR30273:SF2">
    <property type="entry name" value="PROTEIN FECR"/>
    <property type="match status" value="1"/>
</dbReference>
<dbReference type="InterPro" id="IPR012373">
    <property type="entry name" value="Ferrdict_sens_TM"/>
</dbReference>
<accession>A0A847SV61</accession>
<dbReference type="AlphaFoldDB" id="A0A847SV61"/>
<dbReference type="FunFam" id="2.60.120.1440:FF:000001">
    <property type="entry name" value="Putative anti-sigma factor"/>
    <property type="match status" value="1"/>
</dbReference>
<dbReference type="PANTHER" id="PTHR30273">
    <property type="entry name" value="PERIPLASMIC SIGNAL SENSOR AND SIGMA FACTOR ACTIVATOR FECR-RELATED"/>
    <property type="match status" value="1"/>
</dbReference>
<dbReference type="Proteomes" id="UP000552864">
    <property type="component" value="Unassembled WGS sequence"/>
</dbReference>
<feature type="domain" description="Protein FecR C-terminal" evidence="3">
    <location>
        <begin position="256"/>
        <end position="319"/>
    </location>
</feature>
<dbReference type="Pfam" id="PF16344">
    <property type="entry name" value="FecR_C"/>
    <property type="match status" value="1"/>
</dbReference>
<dbReference type="Pfam" id="PF04773">
    <property type="entry name" value="FecR"/>
    <property type="match status" value="1"/>
</dbReference>
<gene>
    <name evidence="4" type="ORF">HGH91_26970</name>
</gene>
<keyword evidence="5" id="KW-1185">Reference proteome</keyword>
<protein>
    <submittedName>
        <fullName evidence="4">DUF4974 domain-containing protein</fullName>
    </submittedName>
</protein>
<evidence type="ECO:0000313" key="4">
    <source>
        <dbReference type="EMBL" id="NLR82288.1"/>
    </source>
</evidence>
<sequence length="322" mass="36594">MIRYLQGTCSLEEKQLFEAWLKASEQNRHLFYETRVLWYASRIEYFGSEEQLARALAILTENIRRKGGQHRKKIYLQWGRYAAIFIGAMAVAWFFLVQHHFNKNTEAWLTASVKHTDSSKLVVLSDGTQIWLNSNSTISYPRQFLNGARTVSLQGEAYFDVTHDSSHPFIIHTSNISIKVLGTSFNVQAYPGESQAEAVLIRGKIAIDDSVGNKLAVLVPGQIARFEKGDHKLTVQNVNTDAYTSWRHGQVTLGAASLKTIVNKLSELYQVHFSIDPSVTDTIGYNFTFSKRKTVTEVIDMLCFVAPIRYQIQGHEILITRK</sequence>
<name>A0A847SV61_9BACT</name>
<evidence type="ECO:0000256" key="1">
    <source>
        <dbReference type="SAM" id="Phobius"/>
    </source>
</evidence>
<proteinExistence type="predicted"/>
<comment type="caution">
    <text evidence="4">The sequence shown here is derived from an EMBL/GenBank/DDBJ whole genome shotgun (WGS) entry which is preliminary data.</text>
</comment>
<feature type="domain" description="FecR protein" evidence="2">
    <location>
        <begin position="116"/>
        <end position="205"/>
    </location>
</feature>
<dbReference type="RefSeq" id="WP_168742234.1">
    <property type="nucleotide sequence ID" value="NZ_JABAHZ010000009.1"/>
</dbReference>
<dbReference type="InterPro" id="IPR032508">
    <property type="entry name" value="FecR_C"/>
</dbReference>
<keyword evidence="1" id="KW-0472">Membrane</keyword>
<keyword evidence="1" id="KW-0812">Transmembrane</keyword>
<reference evidence="4 5" key="1">
    <citation type="submission" date="2020-04" db="EMBL/GenBank/DDBJ databases">
        <authorList>
            <person name="Yin C."/>
        </authorList>
    </citation>
    <scope>NUCLEOTIDE SEQUENCE [LARGE SCALE GENOMIC DNA]</scope>
    <source>
        <strain evidence="4 5">Ak56</strain>
    </source>
</reference>